<organism evidence="2">
    <name type="scientific">Cucumis melo</name>
    <name type="common">Muskmelon</name>
    <dbReference type="NCBI Taxonomy" id="3656"/>
    <lineage>
        <taxon>Eukaryota</taxon>
        <taxon>Viridiplantae</taxon>
        <taxon>Streptophyta</taxon>
        <taxon>Embryophyta</taxon>
        <taxon>Tracheophyta</taxon>
        <taxon>Spermatophyta</taxon>
        <taxon>Magnoliopsida</taxon>
        <taxon>eudicotyledons</taxon>
        <taxon>Gunneridae</taxon>
        <taxon>Pentapetalae</taxon>
        <taxon>rosids</taxon>
        <taxon>fabids</taxon>
        <taxon>Cucurbitales</taxon>
        <taxon>Cucurbitaceae</taxon>
        <taxon>Benincaseae</taxon>
        <taxon>Cucumis</taxon>
    </lineage>
</organism>
<reference evidence="2" key="1">
    <citation type="submission" date="2023-03" db="UniProtKB">
        <authorList>
            <consortium name="EnsemblPlants"/>
        </authorList>
    </citation>
    <scope>IDENTIFICATION</scope>
</reference>
<evidence type="ECO:0000313" key="2">
    <source>
        <dbReference type="EnsemblPlants" id="MELO3C027606.2.1"/>
    </source>
</evidence>
<accession>A0A9I9E187</accession>
<feature type="compositionally biased region" description="Basic residues" evidence="1">
    <location>
        <begin position="1"/>
        <end position="11"/>
    </location>
</feature>
<protein>
    <submittedName>
        <fullName evidence="2">Uncharacterized protein</fullName>
    </submittedName>
</protein>
<name>A0A9I9E187_CUCME</name>
<dbReference type="Gramene" id="MELO3C027606.2.1">
    <property type="protein sequence ID" value="MELO3C027606.2.1"/>
    <property type="gene ID" value="MELO3C027606.2"/>
</dbReference>
<feature type="region of interest" description="Disordered" evidence="1">
    <location>
        <begin position="1"/>
        <end position="25"/>
    </location>
</feature>
<proteinExistence type="predicted"/>
<dbReference type="EnsemblPlants" id="MELO3C027606.2.1">
    <property type="protein sequence ID" value="MELO3C027606.2.1"/>
    <property type="gene ID" value="MELO3C027606.2"/>
</dbReference>
<dbReference type="AlphaFoldDB" id="A0A9I9E187"/>
<evidence type="ECO:0000256" key="1">
    <source>
        <dbReference type="SAM" id="MobiDB-lite"/>
    </source>
</evidence>
<sequence length="67" mass="7170">MKLPRTGKAHSRPIGLSFQGQGEADTDPICDLLGSREEGEADTELVPLGLKALTFLQCLSALSLFLL</sequence>